<evidence type="ECO:0000256" key="1">
    <source>
        <dbReference type="ARBA" id="ARBA00000213"/>
    </source>
</evidence>
<dbReference type="SMART" id="SM00436">
    <property type="entry name" value="TOP1Bc"/>
    <property type="match status" value="1"/>
</dbReference>
<comment type="caution">
    <text evidence="16">The sequence shown here is derived from an EMBL/GenBank/DDBJ whole genome shotgun (WGS) entry which is preliminary data.</text>
</comment>
<dbReference type="InterPro" id="IPR006171">
    <property type="entry name" value="TOPRIM_dom"/>
</dbReference>
<dbReference type="InterPro" id="IPR028612">
    <property type="entry name" value="Topoisom_1_IA"/>
</dbReference>
<dbReference type="EMBL" id="AWEZ01000017">
    <property type="protein sequence ID" value="ERL10026.1"/>
    <property type="molecule type" value="Genomic_DNA"/>
</dbReference>
<feature type="compositionally biased region" description="Basic residues" evidence="13">
    <location>
        <begin position="820"/>
        <end position="830"/>
    </location>
</feature>
<dbReference type="SMART" id="SM00493">
    <property type="entry name" value="TOPRIM"/>
    <property type="match status" value="1"/>
</dbReference>
<evidence type="ECO:0000256" key="7">
    <source>
        <dbReference type="ARBA" id="ARBA00022833"/>
    </source>
</evidence>
<dbReference type="Gene3D" id="3.40.50.140">
    <property type="match status" value="1"/>
</dbReference>
<comment type="cofactor">
    <cofactor evidence="2">
        <name>Mg(2+)</name>
        <dbReference type="ChEBI" id="CHEBI:18420"/>
    </cofactor>
</comment>
<feature type="region of interest" description="Disordered" evidence="13">
    <location>
        <begin position="813"/>
        <end position="846"/>
    </location>
</feature>
<evidence type="ECO:0000256" key="11">
    <source>
        <dbReference type="ARBA" id="ARBA00023235"/>
    </source>
</evidence>
<dbReference type="RefSeq" id="WP_021725319.1">
    <property type="nucleotide sequence ID" value="NZ_AWEZ01000017.1"/>
</dbReference>
<dbReference type="PANTHER" id="PTHR11390:SF26">
    <property type="entry name" value="DNA TOPOISOMERASE 1"/>
    <property type="match status" value="1"/>
</dbReference>
<dbReference type="SMART" id="SM00437">
    <property type="entry name" value="TOP1Ac"/>
    <property type="match status" value="1"/>
</dbReference>
<dbReference type="GO" id="GO:0006281">
    <property type="term" value="P:DNA repair"/>
    <property type="evidence" value="ECO:0007669"/>
    <property type="project" value="TreeGrafter"/>
</dbReference>
<dbReference type="PROSITE" id="PS52039">
    <property type="entry name" value="TOPO_IA_2"/>
    <property type="match status" value="1"/>
</dbReference>
<dbReference type="GO" id="GO:0005694">
    <property type="term" value="C:chromosome"/>
    <property type="evidence" value="ECO:0007669"/>
    <property type="project" value="InterPro"/>
</dbReference>
<comment type="function">
    <text evidence="12">Releases the supercoiling and torsional tension of DNA, which is introduced during the DNA replication and transcription, by transiently cleaving and rejoining one strand of the DNA duplex. Introduces a single-strand break via transesterification at a target site in duplex DNA. The scissile phosphodiester is attacked by the catalytic tyrosine of the enzyme, resulting in the formation of a DNA-(5'-phosphotyrosyl)-enzyme intermediate and the expulsion of a 3'-OH DNA strand. The free DNA strand then undergoes passage around the unbroken strand, thus removing DNA supercoils. Finally, in the religation step, the DNA 3'-OH attacks the covalent intermediate to expel the active-site tyrosine and restore the DNA phosphodiester backbone.</text>
</comment>
<protein>
    <recommendedName>
        <fullName evidence="12">DNA topoisomerase 1</fullName>
        <ecNumber evidence="12">5.6.2.1</ecNumber>
    </recommendedName>
    <alternativeName>
        <fullName evidence="12">DNA topoisomerase I</fullName>
    </alternativeName>
</protein>
<feature type="site" description="Interaction with DNA" evidence="12">
    <location>
        <position position="211"/>
    </location>
</feature>
<keyword evidence="17" id="KW-1185">Reference proteome</keyword>
<dbReference type="InterPro" id="IPR003602">
    <property type="entry name" value="Topo_IA_DNA-bd_dom"/>
</dbReference>
<evidence type="ECO:0000256" key="6">
    <source>
        <dbReference type="ARBA" id="ARBA00022771"/>
    </source>
</evidence>
<keyword evidence="8" id="KW-0460">Magnesium</keyword>
<dbReference type="InterPro" id="IPR000380">
    <property type="entry name" value="Topo_IA"/>
</dbReference>
<dbReference type="Gene3D" id="3.30.65.10">
    <property type="entry name" value="Bacterial Topoisomerase I, domain 1"/>
    <property type="match status" value="1"/>
</dbReference>
<dbReference type="PANTHER" id="PTHR11390">
    <property type="entry name" value="PROKARYOTIC DNA TOPOISOMERASE"/>
    <property type="match status" value="1"/>
</dbReference>
<evidence type="ECO:0000256" key="8">
    <source>
        <dbReference type="ARBA" id="ARBA00022842"/>
    </source>
</evidence>
<dbReference type="SUPFAM" id="SSF56712">
    <property type="entry name" value="Prokaryotic type I DNA topoisomerase"/>
    <property type="match status" value="1"/>
</dbReference>
<feature type="compositionally biased region" description="Low complexity" evidence="13">
    <location>
        <begin position="831"/>
        <end position="846"/>
    </location>
</feature>
<feature type="region of interest" description="Interaction with DNA" evidence="12">
    <location>
        <begin position="239"/>
        <end position="244"/>
    </location>
</feature>
<dbReference type="OrthoDB" id="9804262at2"/>
<dbReference type="PROSITE" id="PS50880">
    <property type="entry name" value="TOPRIM"/>
    <property type="match status" value="1"/>
</dbReference>
<evidence type="ECO:0000256" key="3">
    <source>
        <dbReference type="ARBA" id="ARBA00009446"/>
    </source>
</evidence>
<dbReference type="Gene3D" id="2.70.20.10">
    <property type="entry name" value="Topoisomerase I, domain 3"/>
    <property type="match status" value="1"/>
</dbReference>
<dbReference type="InterPro" id="IPR013498">
    <property type="entry name" value="Topo_IA_Znf"/>
</dbReference>
<dbReference type="NCBIfam" id="NF005555">
    <property type="entry name" value="PRK07220.1"/>
    <property type="match status" value="1"/>
</dbReference>
<evidence type="ECO:0000256" key="13">
    <source>
        <dbReference type="SAM" id="MobiDB-lite"/>
    </source>
</evidence>
<gene>
    <name evidence="12" type="primary">topA</name>
    <name evidence="16" type="ORF">HMPREF1316_1436</name>
</gene>
<dbReference type="FunFam" id="1.10.290.10:FF:000003">
    <property type="entry name" value="DNA topoisomerase"/>
    <property type="match status" value="1"/>
</dbReference>
<keyword evidence="7" id="KW-0862">Zinc</keyword>
<dbReference type="InterPro" id="IPR034144">
    <property type="entry name" value="TOPRIM_TopoIII"/>
</dbReference>
<evidence type="ECO:0000259" key="14">
    <source>
        <dbReference type="PROSITE" id="PS50880"/>
    </source>
</evidence>
<dbReference type="eggNOG" id="COG0550">
    <property type="taxonomic scope" value="Bacteria"/>
</dbReference>
<dbReference type="STRING" id="1125712.HMPREF1316_1436"/>
<dbReference type="GO" id="GO:0003917">
    <property type="term" value="F:DNA topoisomerase type I (single strand cut, ATP-independent) activity"/>
    <property type="evidence" value="ECO:0007669"/>
    <property type="project" value="UniProtKB-UniRule"/>
</dbReference>
<keyword evidence="11 12" id="KW-0413">Isomerase</keyword>
<dbReference type="InterPro" id="IPR003601">
    <property type="entry name" value="Topo_IA_2"/>
</dbReference>
<dbReference type="CDD" id="cd00186">
    <property type="entry name" value="TOP1Ac"/>
    <property type="match status" value="1"/>
</dbReference>
<feature type="site" description="Interaction with DNA" evidence="12">
    <location>
        <position position="367"/>
    </location>
</feature>
<feature type="site" description="Interaction with DNA" evidence="12">
    <location>
        <position position="53"/>
    </location>
</feature>
<dbReference type="InterPro" id="IPR013497">
    <property type="entry name" value="Topo_IA_cen"/>
</dbReference>
<dbReference type="HAMAP" id="MF_00952">
    <property type="entry name" value="Topoisom_1_prok"/>
    <property type="match status" value="1"/>
</dbReference>
<dbReference type="GO" id="GO:0006265">
    <property type="term" value="P:DNA topological change"/>
    <property type="evidence" value="ECO:0007669"/>
    <property type="project" value="UniProtKB-UniRule"/>
</dbReference>
<dbReference type="InterPro" id="IPR013826">
    <property type="entry name" value="Topo_IA_cen_sub3"/>
</dbReference>
<proteinExistence type="inferred from homology"/>
<evidence type="ECO:0000256" key="10">
    <source>
        <dbReference type="ARBA" id="ARBA00023125"/>
    </source>
</evidence>
<accession>U2VBQ6</accession>
<feature type="domain" description="Toprim" evidence="14">
    <location>
        <begin position="1"/>
        <end position="187"/>
    </location>
</feature>
<feature type="site" description="Interaction with DNA" evidence="12">
    <location>
        <position position="215"/>
    </location>
</feature>
<dbReference type="InterPro" id="IPR013824">
    <property type="entry name" value="Topo_IA_cen_sub1"/>
</dbReference>
<dbReference type="Gene3D" id="1.10.460.10">
    <property type="entry name" value="Topoisomerase I, domain 2"/>
    <property type="match status" value="1"/>
</dbReference>
<evidence type="ECO:0000256" key="4">
    <source>
        <dbReference type="ARBA" id="ARBA00022723"/>
    </source>
</evidence>
<dbReference type="EC" id="5.6.2.1" evidence="12"/>
<dbReference type="AlphaFoldDB" id="U2VBQ6"/>
<comment type="subunit">
    <text evidence="12">Monomer.</text>
</comment>
<evidence type="ECO:0000313" key="16">
    <source>
        <dbReference type="EMBL" id="ERL10026.1"/>
    </source>
</evidence>
<keyword evidence="10 12" id="KW-0238">DNA-binding</keyword>
<evidence type="ECO:0000256" key="2">
    <source>
        <dbReference type="ARBA" id="ARBA00001946"/>
    </source>
</evidence>
<dbReference type="eggNOG" id="COG0551">
    <property type="taxonomic scope" value="Bacteria"/>
</dbReference>
<keyword evidence="4" id="KW-0479">Metal-binding</keyword>
<comment type="similarity">
    <text evidence="3 12">Belongs to the type IA topoisomerase family.</text>
</comment>
<organism evidence="16 17">
    <name type="scientific">Olsenella profusa F0195</name>
    <dbReference type="NCBI Taxonomy" id="1125712"/>
    <lineage>
        <taxon>Bacteria</taxon>
        <taxon>Bacillati</taxon>
        <taxon>Actinomycetota</taxon>
        <taxon>Coriobacteriia</taxon>
        <taxon>Coriobacteriales</taxon>
        <taxon>Atopobiaceae</taxon>
        <taxon>Olsenella</taxon>
    </lineage>
</organism>
<evidence type="ECO:0000256" key="9">
    <source>
        <dbReference type="ARBA" id="ARBA00023029"/>
    </source>
</evidence>
<dbReference type="Proteomes" id="UP000016638">
    <property type="component" value="Unassembled WGS sequence"/>
</dbReference>
<dbReference type="GO" id="GO:0003677">
    <property type="term" value="F:DNA binding"/>
    <property type="evidence" value="ECO:0007669"/>
    <property type="project" value="UniProtKB-KW"/>
</dbReference>
<comment type="caution">
    <text evidence="12">Lacks conserved residue(s) required for the propagation of feature annotation.</text>
</comment>
<dbReference type="PATRIC" id="fig|1125712.3.peg.470"/>
<dbReference type="Pfam" id="PF01751">
    <property type="entry name" value="Toprim"/>
    <property type="match status" value="1"/>
</dbReference>
<dbReference type="Gene3D" id="1.10.290.10">
    <property type="entry name" value="Topoisomerase I, domain 4"/>
    <property type="match status" value="1"/>
</dbReference>
<evidence type="ECO:0000313" key="17">
    <source>
        <dbReference type="Proteomes" id="UP000016638"/>
    </source>
</evidence>
<dbReference type="InterPro" id="IPR013825">
    <property type="entry name" value="Topo_IA_cen_sub2"/>
</dbReference>
<name>U2VBQ6_9ACTN</name>
<keyword evidence="9 12" id="KW-0799">Topoisomerase</keyword>
<keyword evidence="6" id="KW-0863">Zinc-finger</keyword>
<dbReference type="InterPro" id="IPR023405">
    <property type="entry name" value="Topo_IA_core_domain"/>
</dbReference>
<evidence type="ECO:0000256" key="12">
    <source>
        <dbReference type="HAMAP-Rule" id="MF_00952"/>
    </source>
</evidence>
<sequence length="846" mass="92290">MKLVVTEKNDAAQQIARLLSTSGKPTADKVYDTPVYRFTHEGEEWVTIGLRGHIMAPDFPHELHYSKKEGWFAVTAEGEVMPATVPETLARPPYDTKRKPFLKDGIDIKGWKVPSLPYLVWAPVEKLPAEKGIIRALKNLARKADSIVIGTDFDREGELIGSDALRQMCEVAPGTPVSRARYSAFTKAEIDHAFSHLVELDQDLADAGESRQCIDLIWGAVLTRYLTMARFGGFGNVRSAGRVQTPTLALVVEKEREREAFVPEDYWVLSGLLAPQGQRGEDVAFKATHATARFKDKAAADVAYAHVRGATTATVTGVERKRRTTRPPAPFNTTSLQAAAASIGISPARTMRLAESLYMDGLISYPRVDNTVYPRSLDLKGCVRTLSAVPQYRPCCTELLGKGRLTATRGKQETTDHPPIYPTGAADPDRLDGAAWRLYNLIARRFLATLSEPSVSESTKLSLDIANEPFTSSGTVIVKEGFRGIYPFGQRKDEVLPALAQGDVVDVVSLGLEAKQTEPPARYSQGRLIQEMERRGLGTKSTRANIIQRLLDVKYIKNDPVEPSQLGMAVIEALHAYAPHITTPDMTAELEADMTKVAEGADTQEQVVTHSRALLAGMVDALIEHKEDLGEAIADAVTADAKVGVCPRCGKDLVMKRSAKTRGSFIGCMGWPDCDVTYPVPSNVRVEPLEGEAGVCPVCGAPRIKCKPFRSKAFEMCVNPACETNREPDVVVGECAVCREAGRHGDLVAHKSERTGKRFIRCTNYDECGVSYPLPQRGELHATGETCPHCGAPIVEVVTARGPWRICVNMDCPGKEKKPARGRGSKRGTSAKRSASRAGSRRGSAS</sequence>
<dbReference type="PRINTS" id="PR00417">
    <property type="entry name" value="PRTPISMRASEI"/>
</dbReference>
<evidence type="ECO:0000256" key="5">
    <source>
        <dbReference type="ARBA" id="ARBA00022737"/>
    </source>
</evidence>
<evidence type="ECO:0000259" key="15">
    <source>
        <dbReference type="PROSITE" id="PS52039"/>
    </source>
</evidence>
<keyword evidence="5" id="KW-0677">Repeat</keyword>
<feature type="active site" description="O-(5'-phospho-DNA)-tyrosine intermediate" evidence="12">
    <location>
        <position position="365"/>
    </location>
</feature>
<dbReference type="Pfam" id="PF01131">
    <property type="entry name" value="Topoisom_bac"/>
    <property type="match status" value="1"/>
</dbReference>
<dbReference type="CDD" id="cd03362">
    <property type="entry name" value="TOPRIM_TopoIA_TopoIII"/>
    <property type="match status" value="1"/>
</dbReference>
<dbReference type="Pfam" id="PF01396">
    <property type="entry name" value="Zn_ribbon_Top1"/>
    <property type="match status" value="3"/>
</dbReference>
<comment type="catalytic activity">
    <reaction evidence="1 12">
        <text>ATP-independent breakage of single-stranded DNA, followed by passage and rejoining.</text>
        <dbReference type="EC" id="5.6.2.1"/>
    </reaction>
</comment>
<dbReference type="GO" id="GO:0006310">
    <property type="term" value="P:DNA recombination"/>
    <property type="evidence" value="ECO:0007669"/>
    <property type="project" value="TreeGrafter"/>
</dbReference>
<dbReference type="GO" id="GO:0008270">
    <property type="term" value="F:zinc ion binding"/>
    <property type="evidence" value="ECO:0007669"/>
    <property type="project" value="UniProtKB-KW"/>
</dbReference>
<feature type="domain" description="Topo IA-type catalytic" evidence="15">
    <location>
        <begin position="201"/>
        <end position="619"/>
    </location>
</feature>
<reference evidence="16 17" key="1">
    <citation type="submission" date="2013-08" db="EMBL/GenBank/DDBJ databases">
        <authorList>
            <person name="Durkin A.S."/>
            <person name="Haft D.R."/>
            <person name="McCorrison J."/>
            <person name="Torralba M."/>
            <person name="Gillis M."/>
            <person name="Haft D.H."/>
            <person name="Methe B."/>
            <person name="Sutton G."/>
            <person name="Nelson K.E."/>
        </authorList>
    </citation>
    <scope>NUCLEOTIDE SEQUENCE [LARGE SCALE GENOMIC DNA]</scope>
    <source>
        <strain evidence="16 17">F0195</strain>
    </source>
</reference>